<dbReference type="PANTHER" id="PTHR34351:SF1">
    <property type="entry name" value="SLR1927 PROTEIN"/>
    <property type="match status" value="1"/>
</dbReference>
<accession>A0ABQ2CYQ4</accession>
<protein>
    <recommendedName>
        <fullName evidence="3">DUF58 domain-containing protein</fullName>
    </recommendedName>
</protein>
<dbReference type="RefSeq" id="WP_189002576.1">
    <property type="nucleotide sequence ID" value="NZ_BMOD01000006.1"/>
</dbReference>
<proteinExistence type="predicted"/>
<dbReference type="PANTHER" id="PTHR34351">
    <property type="entry name" value="SLR1927 PROTEIN-RELATED"/>
    <property type="match status" value="1"/>
</dbReference>
<sequence>MTLLFLLLLVAGLWWLYRRPPQLEMVREHAPLSGLSIPFGVSLKCSIGATLPYRIEFQDAPPRFLVLQGLLDWKGMVWGKEQVHLQAQIRPQKRGSFSWGEVTVRYADPLGLFWRTLKVPVHSEVVVYPQPHPLLLPDLIRPLLLDGRHSPTLGLEDVASLRGIRPYQPGDPINRLHWLQTAKRGIPMVREWEFMTTSHVHIHLHPDVGEVFTEHAVVLASSLVLEAAQSGLTVSVSGNGSSSEKTLESCLLFLARYNPEEQKPQVKSQVPEVPSGSNVILLSQTAPLQLLEQALQVRTQAARVTLLVLSEGFYLAPGETGRKLWGKPPEAIQELERRAAILMEQGIQVRVLRGNESILQVAPDPS</sequence>
<comment type="caution">
    <text evidence="1">The sequence shown here is derived from an EMBL/GenBank/DDBJ whole genome shotgun (WGS) entry which is preliminary data.</text>
</comment>
<reference evidence="2" key="1">
    <citation type="journal article" date="2019" name="Int. J. Syst. Evol. Microbiol.">
        <title>The Global Catalogue of Microorganisms (GCM) 10K type strain sequencing project: providing services to taxonomists for standard genome sequencing and annotation.</title>
        <authorList>
            <consortium name="The Broad Institute Genomics Platform"/>
            <consortium name="The Broad Institute Genome Sequencing Center for Infectious Disease"/>
            <person name="Wu L."/>
            <person name="Ma J."/>
        </authorList>
    </citation>
    <scope>NUCLEOTIDE SEQUENCE [LARGE SCALE GENOMIC DNA]</scope>
    <source>
        <strain evidence="2">JCM 14370</strain>
    </source>
</reference>
<dbReference type="Proteomes" id="UP000632222">
    <property type="component" value="Unassembled WGS sequence"/>
</dbReference>
<name>A0ABQ2CYQ4_9DEIO</name>
<evidence type="ECO:0000313" key="2">
    <source>
        <dbReference type="Proteomes" id="UP000632222"/>
    </source>
</evidence>
<gene>
    <name evidence="1" type="ORF">GCM10008938_20270</name>
</gene>
<keyword evidence="2" id="KW-1185">Reference proteome</keyword>
<dbReference type="EMBL" id="BMOD01000006">
    <property type="protein sequence ID" value="GGJ34027.1"/>
    <property type="molecule type" value="Genomic_DNA"/>
</dbReference>
<evidence type="ECO:0008006" key="3">
    <source>
        <dbReference type="Google" id="ProtNLM"/>
    </source>
</evidence>
<organism evidence="1 2">
    <name type="scientific">Deinococcus roseus</name>
    <dbReference type="NCBI Taxonomy" id="392414"/>
    <lineage>
        <taxon>Bacteria</taxon>
        <taxon>Thermotogati</taxon>
        <taxon>Deinococcota</taxon>
        <taxon>Deinococci</taxon>
        <taxon>Deinococcales</taxon>
        <taxon>Deinococcaceae</taxon>
        <taxon>Deinococcus</taxon>
    </lineage>
</organism>
<evidence type="ECO:0000313" key="1">
    <source>
        <dbReference type="EMBL" id="GGJ34027.1"/>
    </source>
</evidence>